<comment type="caution">
    <text evidence="1">The sequence shown here is derived from an EMBL/GenBank/DDBJ whole genome shotgun (WGS) entry which is preliminary data.</text>
</comment>
<accession>A0A927C4P4</accession>
<protein>
    <submittedName>
        <fullName evidence="1">DUF2459 domain-containing protein</fullName>
    </submittedName>
</protein>
<proteinExistence type="predicted"/>
<evidence type="ECO:0000313" key="2">
    <source>
        <dbReference type="Proteomes" id="UP000610558"/>
    </source>
</evidence>
<organism evidence="1 2">
    <name type="scientific">Spongiibacter pelagi</name>
    <dbReference type="NCBI Taxonomy" id="2760804"/>
    <lineage>
        <taxon>Bacteria</taxon>
        <taxon>Pseudomonadati</taxon>
        <taxon>Pseudomonadota</taxon>
        <taxon>Gammaproteobacteria</taxon>
        <taxon>Cellvibrionales</taxon>
        <taxon>Spongiibacteraceae</taxon>
        <taxon>Spongiibacter</taxon>
    </lineage>
</organism>
<dbReference type="AlphaFoldDB" id="A0A927C4P4"/>
<dbReference type="EMBL" id="JACXLD010000009">
    <property type="protein sequence ID" value="MBD2859957.1"/>
    <property type="molecule type" value="Genomic_DNA"/>
</dbReference>
<evidence type="ECO:0000313" key="1">
    <source>
        <dbReference type="EMBL" id="MBD2859957.1"/>
    </source>
</evidence>
<reference evidence="1" key="1">
    <citation type="submission" date="2020-09" db="EMBL/GenBank/DDBJ databases">
        <authorList>
            <person name="Yoon J.-W."/>
        </authorList>
    </citation>
    <scope>NUCLEOTIDE SEQUENCE</scope>
    <source>
        <strain evidence="1">KMU-158</strain>
    </source>
</reference>
<dbReference type="Proteomes" id="UP000610558">
    <property type="component" value="Unassembled WGS sequence"/>
</dbReference>
<gene>
    <name evidence="1" type="ORF">IB286_13185</name>
</gene>
<dbReference type="Pfam" id="PF09601">
    <property type="entry name" value="DUF2459"/>
    <property type="match status" value="1"/>
</dbReference>
<name>A0A927C4P4_9GAMM</name>
<keyword evidence="2" id="KW-1185">Reference proteome</keyword>
<dbReference type="InterPro" id="IPR011727">
    <property type="entry name" value="CHP02117"/>
</dbReference>
<sequence>MGGLHTLCALCALCAFTCKSKTGYSKEQGHKKNKVFHWHYLIKSGYNKDILFFFFRESKVVIRKIWTEIFHRNVGLIFLVITCHGCATLPKENATYLMNPGDKFIFVNKVNRHRGIIIGWQDAKPYLPMLKDEFPHASYLELGWGGLEWYTTERNDRGGVLVLKELFYPTSSGLYVMPFSREPVDFYAKSVELSKLKVTEVSYQAILKRIGETIKLDASGKIILEKKGTSSSGNGYRIYRANGRYYLFNNCNTWINGLLKEIGY</sequence>
<dbReference type="RefSeq" id="WP_190766340.1">
    <property type="nucleotide sequence ID" value="NZ_JACXLD010000009.1"/>
</dbReference>